<feature type="compositionally biased region" description="Basic and acidic residues" evidence="1">
    <location>
        <begin position="215"/>
        <end position="268"/>
    </location>
</feature>
<name>A0A5P1E235_ASPOF</name>
<feature type="region of interest" description="Disordered" evidence="1">
    <location>
        <begin position="695"/>
        <end position="722"/>
    </location>
</feature>
<feature type="compositionally biased region" description="Basic and acidic residues" evidence="1">
    <location>
        <begin position="130"/>
        <end position="158"/>
    </location>
</feature>
<accession>A0A5P1E235</accession>
<organism evidence="2 3">
    <name type="scientific">Asparagus officinalis</name>
    <name type="common">Garden asparagus</name>
    <dbReference type="NCBI Taxonomy" id="4686"/>
    <lineage>
        <taxon>Eukaryota</taxon>
        <taxon>Viridiplantae</taxon>
        <taxon>Streptophyta</taxon>
        <taxon>Embryophyta</taxon>
        <taxon>Tracheophyta</taxon>
        <taxon>Spermatophyta</taxon>
        <taxon>Magnoliopsida</taxon>
        <taxon>Liliopsida</taxon>
        <taxon>Asparagales</taxon>
        <taxon>Asparagaceae</taxon>
        <taxon>Asparagoideae</taxon>
        <taxon>Asparagus</taxon>
    </lineage>
</organism>
<dbReference type="OrthoDB" id="3596986at2759"/>
<evidence type="ECO:0000313" key="3">
    <source>
        <dbReference type="Proteomes" id="UP000243459"/>
    </source>
</evidence>
<dbReference type="InterPro" id="IPR036609">
    <property type="entry name" value="LCCL_sf"/>
</dbReference>
<evidence type="ECO:0000313" key="2">
    <source>
        <dbReference type="EMBL" id="ONK56499.1"/>
    </source>
</evidence>
<protein>
    <recommendedName>
        <fullName evidence="4">Histone deacetylation protein Rxt3</fullName>
    </recommendedName>
</protein>
<gene>
    <name evidence="2" type="ORF">A4U43_C10F9390</name>
</gene>
<dbReference type="Gene3D" id="2.170.130.20">
    <property type="entry name" value="LCCL-like domain"/>
    <property type="match status" value="1"/>
</dbReference>
<feature type="compositionally biased region" description="Basic and acidic residues" evidence="1">
    <location>
        <begin position="341"/>
        <end position="384"/>
    </location>
</feature>
<dbReference type="InterPro" id="IPR013951">
    <property type="entry name" value="Rxt3"/>
</dbReference>
<evidence type="ECO:0000256" key="1">
    <source>
        <dbReference type="SAM" id="MobiDB-lite"/>
    </source>
</evidence>
<dbReference type="Proteomes" id="UP000243459">
    <property type="component" value="Chromosome 10"/>
</dbReference>
<proteinExistence type="predicted"/>
<feature type="compositionally biased region" description="Basic and acidic residues" evidence="1">
    <location>
        <begin position="58"/>
        <end position="69"/>
    </location>
</feature>
<dbReference type="SUPFAM" id="SSF69848">
    <property type="entry name" value="LCCL domain"/>
    <property type="match status" value="1"/>
</dbReference>
<feature type="compositionally biased region" description="Basic and acidic residues" evidence="1">
    <location>
        <begin position="1"/>
        <end position="12"/>
    </location>
</feature>
<dbReference type="Pfam" id="PF08642">
    <property type="entry name" value="Rxt3"/>
    <property type="match status" value="1"/>
</dbReference>
<reference evidence="3" key="1">
    <citation type="journal article" date="2017" name="Nat. Commun.">
        <title>The asparagus genome sheds light on the origin and evolution of a young Y chromosome.</title>
        <authorList>
            <person name="Harkess A."/>
            <person name="Zhou J."/>
            <person name="Xu C."/>
            <person name="Bowers J.E."/>
            <person name="Van der Hulst R."/>
            <person name="Ayyampalayam S."/>
            <person name="Mercati F."/>
            <person name="Riccardi P."/>
            <person name="McKain M.R."/>
            <person name="Kakrana A."/>
            <person name="Tang H."/>
            <person name="Ray J."/>
            <person name="Groenendijk J."/>
            <person name="Arikit S."/>
            <person name="Mathioni S.M."/>
            <person name="Nakano M."/>
            <person name="Shan H."/>
            <person name="Telgmann-Rauber A."/>
            <person name="Kanno A."/>
            <person name="Yue Z."/>
            <person name="Chen H."/>
            <person name="Li W."/>
            <person name="Chen Y."/>
            <person name="Xu X."/>
            <person name="Zhang Y."/>
            <person name="Luo S."/>
            <person name="Chen H."/>
            <person name="Gao J."/>
            <person name="Mao Z."/>
            <person name="Pires J.C."/>
            <person name="Luo M."/>
            <person name="Kudrna D."/>
            <person name="Wing R.A."/>
            <person name="Meyers B.C."/>
            <person name="Yi K."/>
            <person name="Kong H."/>
            <person name="Lavrijsen P."/>
            <person name="Sunseri F."/>
            <person name="Falavigna A."/>
            <person name="Ye Y."/>
            <person name="Leebens-Mack J.H."/>
            <person name="Chen G."/>
        </authorList>
    </citation>
    <scope>NUCLEOTIDE SEQUENCE [LARGE SCALE GENOMIC DNA]</scope>
    <source>
        <strain evidence="3">cv. DH0086</strain>
    </source>
</reference>
<dbReference type="AlphaFoldDB" id="A0A5P1E235"/>
<keyword evidence="3" id="KW-1185">Reference proteome</keyword>
<feature type="compositionally biased region" description="Basic and acidic residues" evidence="1">
    <location>
        <begin position="276"/>
        <end position="326"/>
    </location>
</feature>
<feature type="region of interest" description="Disordered" evidence="1">
    <location>
        <begin position="1"/>
        <end position="158"/>
    </location>
</feature>
<feature type="compositionally biased region" description="Basic and acidic residues" evidence="1">
    <location>
        <begin position="423"/>
        <end position="435"/>
    </location>
</feature>
<feature type="compositionally biased region" description="Basic and acidic residues" evidence="1">
    <location>
        <begin position="90"/>
        <end position="123"/>
    </location>
</feature>
<feature type="region of interest" description="Disordered" evidence="1">
    <location>
        <begin position="209"/>
        <end position="442"/>
    </location>
</feature>
<feature type="compositionally biased region" description="Low complexity" evidence="1">
    <location>
        <begin position="72"/>
        <end position="82"/>
    </location>
</feature>
<dbReference type="OMA" id="MDAGERH"/>
<dbReference type="EMBL" id="CM007390">
    <property type="protein sequence ID" value="ONK56499.1"/>
    <property type="molecule type" value="Genomic_DNA"/>
</dbReference>
<dbReference type="Gramene" id="ONK56499">
    <property type="protein sequence ID" value="ONK56499"/>
    <property type="gene ID" value="A4U43_C10F9390"/>
</dbReference>
<sequence length="798" mass="91565">MSTPKRLHEEGSHSSPLKRPLEEAGAFSGVPGKVLAPVGNDFHLPYEPGQDGRTTKFQRIEPRDIDKRSSLMHRMSSSPSSLDQLITSESRSDLRNPKDARDVKTESREPRSDARELYSEARMDPPVSKPENEVRADNRGDEKEFRTERGSHNDFKGDAKFERDSYATASSHMTWKELKEHQRGKRYFESSIDNLDPWRASRHGLQNTVEVANSRAEEWDSSEAHEAVGENKIDMKSEEKFREKDRKRKEERQRDFGESYKDRNDRRSNMQVGEASSDRKEETERWERERKDAQRDKEHIEKDKDSSKRELPSAPEKDWHHSKEMLDGAVKISEQEVTTLEPRRLKDDNWKVSDKDVKDRKKERDVDMGDKHEQCGKSYDKELYDASGEGEGVTEREREAFGNGIQQRRRMLRTRGTPQTPNREPRFRSKARENEGSQGKPEVSTVVYKAGECMQELLKSWKEFEASQEGKIGEACQNYPTLEIRIPAEYITSSNRQVRGAQLWGTDIYTNDSDLFAVLMHTGYCRPTSSPPDAILELRATVRVLPPQEHYSSTLRNNVRSRAWGAGIGCSFRVEQCCIVKKGGGTIDLEPRLTHISALEPTLAPVSAERTMTTRSAASNALRQQRFVREVSIQYNLCNEPWLKYSISIVADKGLKKPHYTSARLKKGEVLYLETHSKRYELCYNGEKVISSGAAGTSAHALESEQEKRQHHNSHLQNGDRNHAEREHAVDMFRFSRCKKILPAEIMLSSGIPMRVEDLEVIEDNVEWEDLQWSQTGVLVAGKTYALARVHFLASKKK</sequence>
<evidence type="ECO:0008006" key="4">
    <source>
        <dbReference type="Google" id="ProtNLM"/>
    </source>
</evidence>